<dbReference type="EMBL" id="JANBPW010000547">
    <property type="protein sequence ID" value="KAJ1949098.1"/>
    <property type="molecule type" value="Genomic_DNA"/>
</dbReference>
<evidence type="ECO:0000313" key="1">
    <source>
        <dbReference type="EMBL" id="KAJ1949098.1"/>
    </source>
</evidence>
<sequence length="385" mass="43228">MQHRPRKVAYYPAWAIYDRKFAPADVPVERLTHINYGFANLVNNTITLGDSWADVEKPWPDTQYESGDTKGSFGEFNNPSSPVRRRNPQLRSMISVGGWTWSAGFSAMAASYELRMEFIRSVGAFLQKHRFDGVDIDWEHPVEGGMDSNPHSPHDATNYAHLLYDLRAHLDSLPPPRFGRYEITIATSAARSVYRHLDLRAIAHVVDAINIMAYDYAGAWSPATAHQQNLFTSPVSSSGIAGDDTVSDYIRAGVPPEKIVLGVGFYGRGFANVKHEQSRGNVPGLGCPFSGVPKGTWEDGVFDYKALRTNQMQANSSYTPYWDDNAKAPVLYSEKERILISFDDPVSVSWKADYVLRRRLGGLMIWEISQDYNNELLAKMCEYLG</sequence>
<name>A0ACC1JEB5_9FUNG</name>
<reference evidence="1" key="1">
    <citation type="submission" date="2022-07" db="EMBL/GenBank/DDBJ databases">
        <title>Phylogenomic reconstructions and comparative analyses of Kickxellomycotina fungi.</title>
        <authorList>
            <person name="Reynolds N.K."/>
            <person name="Stajich J.E."/>
            <person name="Barry K."/>
            <person name="Grigoriev I.V."/>
            <person name="Crous P."/>
            <person name="Smith M.E."/>
        </authorList>
    </citation>
    <scope>NUCLEOTIDE SEQUENCE</scope>
    <source>
        <strain evidence="1">NRRL 5244</strain>
    </source>
</reference>
<comment type="caution">
    <text evidence="1">The sequence shown here is derived from an EMBL/GenBank/DDBJ whole genome shotgun (WGS) entry which is preliminary data.</text>
</comment>
<evidence type="ECO:0000313" key="2">
    <source>
        <dbReference type="Proteomes" id="UP001150603"/>
    </source>
</evidence>
<proteinExistence type="predicted"/>
<dbReference type="Proteomes" id="UP001150603">
    <property type="component" value="Unassembled WGS sequence"/>
</dbReference>
<organism evidence="1 2">
    <name type="scientific">Linderina macrospora</name>
    <dbReference type="NCBI Taxonomy" id="4868"/>
    <lineage>
        <taxon>Eukaryota</taxon>
        <taxon>Fungi</taxon>
        <taxon>Fungi incertae sedis</taxon>
        <taxon>Zoopagomycota</taxon>
        <taxon>Kickxellomycotina</taxon>
        <taxon>Kickxellomycetes</taxon>
        <taxon>Kickxellales</taxon>
        <taxon>Kickxellaceae</taxon>
        <taxon>Linderina</taxon>
    </lineage>
</organism>
<keyword evidence="2" id="KW-1185">Reference proteome</keyword>
<accession>A0ACC1JEB5</accession>
<gene>
    <name evidence="1" type="ORF">FBU59_001294</name>
</gene>
<protein>
    <submittedName>
        <fullName evidence="1">Uncharacterized protein</fullName>
    </submittedName>
</protein>